<feature type="chain" id="PRO_5039052272" description="DUF3828 domain-containing protein" evidence="1">
    <location>
        <begin position="28"/>
        <end position="178"/>
    </location>
</feature>
<keyword evidence="1" id="KW-0732">Signal</keyword>
<organism evidence="2 3">
    <name type="scientific">Pinibacter aurantiacus</name>
    <dbReference type="NCBI Taxonomy" id="2851599"/>
    <lineage>
        <taxon>Bacteria</taxon>
        <taxon>Pseudomonadati</taxon>
        <taxon>Bacteroidota</taxon>
        <taxon>Chitinophagia</taxon>
        <taxon>Chitinophagales</taxon>
        <taxon>Chitinophagaceae</taxon>
        <taxon>Pinibacter</taxon>
    </lineage>
</organism>
<evidence type="ECO:0000256" key="1">
    <source>
        <dbReference type="SAM" id="SignalP"/>
    </source>
</evidence>
<keyword evidence="3" id="KW-1185">Reference proteome</keyword>
<evidence type="ECO:0000313" key="2">
    <source>
        <dbReference type="EMBL" id="MBV4356930.1"/>
    </source>
</evidence>
<dbReference type="PROSITE" id="PS51257">
    <property type="entry name" value="PROKAR_LIPOPROTEIN"/>
    <property type="match status" value="1"/>
</dbReference>
<protein>
    <recommendedName>
        <fullName evidence="4">DUF3828 domain-containing protein</fullName>
    </recommendedName>
</protein>
<dbReference type="AlphaFoldDB" id="A0A9E2SAL0"/>
<feature type="signal peptide" evidence="1">
    <location>
        <begin position="1"/>
        <end position="27"/>
    </location>
</feature>
<dbReference type="RefSeq" id="WP_217790561.1">
    <property type="nucleotide sequence ID" value="NZ_JAHSPG010000003.1"/>
</dbReference>
<reference evidence="2" key="1">
    <citation type="submission" date="2021-06" db="EMBL/GenBank/DDBJ databases">
        <authorList>
            <person name="Huq M.A."/>
        </authorList>
    </citation>
    <scope>NUCLEOTIDE SEQUENCE</scope>
    <source>
        <strain evidence="2">MAH-26</strain>
    </source>
</reference>
<name>A0A9E2SAL0_9BACT</name>
<sequence length="178" mass="19587">MKKITPGILFFLLLLCSCNQINNNTNAENKTDARAPGEMHYAPAHTNIGAAGNQTVPDFNVAPKFINKYVQAIAGPNGGPSSWVEHSSLLTENFKHHYRKFSKSGESLDIDPILDANFFPGNGFTILKADTIDGYVTLAGKGKWKDYQLVLKLAQQENNWLVDGAGAINIPEEKRAKR</sequence>
<dbReference type="EMBL" id="JAHSPG010000003">
    <property type="protein sequence ID" value="MBV4356930.1"/>
    <property type="molecule type" value="Genomic_DNA"/>
</dbReference>
<proteinExistence type="predicted"/>
<dbReference type="Proteomes" id="UP000812270">
    <property type="component" value="Unassembled WGS sequence"/>
</dbReference>
<evidence type="ECO:0008006" key="4">
    <source>
        <dbReference type="Google" id="ProtNLM"/>
    </source>
</evidence>
<comment type="caution">
    <text evidence="2">The sequence shown here is derived from an EMBL/GenBank/DDBJ whole genome shotgun (WGS) entry which is preliminary data.</text>
</comment>
<gene>
    <name evidence="2" type="ORF">KTO63_07235</name>
</gene>
<evidence type="ECO:0000313" key="3">
    <source>
        <dbReference type="Proteomes" id="UP000812270"/>
    </source>
</evidence>
<accession>A0A9E2SAL0</accession>